<name>A0A8H5F651_9AGAR</name>
<gene>
    <name evidence="1" type="ORF">D9619_009665</name>
</gene>
<dbReference type="Gene3D" id="3.30.710.10">
    <property type="entry name" value="Potassium Channel Kv1.1, Chain A"/>
    <property type="match status" value="1"/>
</dbReference>
<sequence length="241" mass="27365">MEQPSSTADVDIVSAPAPEPVIHNSVWNLETICFKVENQLFTVIKKDLLGPGSVFVDMFKVPSGPQPAEGKDADNPIDLHGIKASHFAAFLSVLYPWINGSIELRKQDEDSVFGVLHLANMWRFPKIRHEAVRISSENWIPSKSDAEKIRLGEEYQVQDWAFNGYTQIIRRKGFKFGDLENEPYNFDQTLVKKILYLQAESGCSRCGNSYSQRRENPMTRELLHDELARASDITDDYASLD</sequence>
<dbReference type="OrthoDB" id="2593747at2759"/>
<dbReference type="AlphaFoldDB" id="A0A8H5F651"/>
<keyword evidence="2" id="KW-1185">Reference proteome</keyword>
<evidence type="ECO:0000313" key="2">
    <source>
        <dbReference type="Proteomes" id="UP000567179"/>
    </source>
</evidence>
<comment type="caution">
    <text evidence="1">The sequence shown here is derived from an EMBL/GenBank/DDBJ whole genome shotgun (WGS) entry which is preliminary data.</text>
</comment>
<dbReference type="Proteomes" id="UP000567179">
    <property type="component" value="Unassembled WGS sequence"/>
</dbReference>
<proteinExistence type="predicted"/>
<organism evidence="1 2">
    <name type="scientific">Psilocybe cf. subviscida</name>
    <dbReference type="NCBI Taxonomy" id="2480587"/>
    <lineage>
        <taxon>Eukaryota</taxon>
        <taxon>Fungi</taxon>
        <taxon>Dikarya</taxon>
        <taxon>Basidiomycota</taxon>
        <taxon>Agaricomycotina</taxon>
        <taxon>Agaricomycetes</taxon>
        <taxon>Agaricomycetidae</taxon>
        <taxon>Agaricales</taxon>
        <taxon>Agaricineae</taxon>
        <taxon>Strophariaceae</taxon>
        <taxon>Psilocybe</taxon>
    </lineage>
</organism>
<dbReference type="EMBL" id="JAACJJ010000015">
    <property type="protein sequence ID" value="KAF5325106.1"/>
    <property type="molecule type" value="Genomic_DNA"/>
</dbReference>
<reference evidence="1 2" key="1">
    <citation type="journal article" date="2020" name="ISME J.">
        <title>Uncovering the hidden diversity of litter-decomposition mechanisms in mushroom-forming fungi.</title>
        <authorList>
            <person name="Floudas D."/>
            <person name="Bentzer J."/>
            <person name="Ahren D."/>
            <person name="Johansson T."/>
            <person name="Persson P."/>
            <person name="Tunlid A."/>
        </authorList>
    </citation>
    <scope>NUCLEOTIDE SEQUENCE [LARGE SCALE GENOMIC DNA]</scope>
    <source>
        <strain evidence="1 2">CBS 101986</strain>
    </source>
</reference>
<protein>
    <recommendedName>
        <fullName evidence="3">BTB domain-containing protein</fullName>
    </recommendedName>
</protein>
<dbReference type="InterPro" id="IPR011333">
    <property type="entry name" value="SKP1/BTB/POZ_sf"/>
</dbReference>
<evidence type="ECO:0008006" key="3">
    <source>
        <dbReference type="Google" id="ProtNLM"/>
    </source>
</evidence>
<evidence type="ECO:0000313" key="1">
    <source>
        <dbReference type="EMBL" id="KAF5325106.1"/>
    </source>
</evidence>
<accession>A0A8H5F651</accession>